<organism evidence="3 4">
    <name type="scientific">Bionectria ochroleuca</name>
    <name type="common">Gliocladium roseum</name>
    <dbReference type="NCBI Taxonomy" id="29856"/>
    <lineage>
        <taxon>Eukaryota</taxon>
        <taxon>Fungi</taxon>
        <taxon>Dikarya</taxon>
        <taxon>Ascomycota</taxon>
        <taxon>Pezizomycotina</taxon>
        <taxon>Sordariomycetes</taxon>
        <taxon>Hypocreomycetidae</taxon>
        <taxon>Hypocreales</taxon>
        <taxon>Bionectriaceae</taxon>
        <taxon>Clonostachys</taxon>
    </lineage>
</organism>
<dbReference type="Gene3D" id="3.30.560.10">
    <property type="entry name" value="Glucose Oxidase, domain 3"/>
    <property type="match status" value="1"/>
</dbReference>
<dbReference type="SUPFAM" id="SSF54373">
    <property type="entry name" value="FAD-linked reductases, C-terminal domain"/>
    <property type="match status" value="1"/>
</dbReference>
<dbReference type="Gene3D" id="3.50.50.60">
    <property type="entry name" value="FAD/NAD(P)-binding domain"/>
    <property type="match status" value="1"/>
</dbReference>
<evidence type="ECO:0000256" key="1">
    <source>
        <dbReference type="ARBA" id="ARBA00010790"/>
    </source>
</evidence>
<dbReference type="InterPro" id="IPR000172">
    <property type="entry name" value="GMC_OxRdtase_N"/>
</dbReference>
<dbReference type="PROSITE" id="PS00624">
    <property type="entry name" value="GMC_OXRED_2"/>
    <property type="match status" value="1"/>
</dbReference>
<dbReference type="Pfam" id="PF05199">
    <property type="entry name" value="GMC_oxred_C"/>
    <property type="match status" value="1"/>
</dbReference>
<dbReference type="PIRSF" id="PIRSF000137">
    <property type="entry name" value="Alcohol_oxidase"/>
    <property type="match status" value="1"/>
</dbReference>
<dbReference type="InterPro" id="IPR036188">
    <property type="entry name" value="FAD/NAD-bd_sf"/>
</dbReference>
<accession>A0ABY6TNX2</accession>
<comment type="caution">
    <text evidence="3">The sequence shown here is derived from an EMBL/GenBank/DDBJ whole genome shotgun (WGS) entry which is preliminary data.</text>
</comment>
<dbReference type="PANTHER" id="PTHR11552">
    <property type="entry name" value="GLUCOSE-METHANOL-CHOLINE GMC OXIDOREDUCTASE"/>
    <property type="match status" value="1"/>
</dbReference>
<dbReference type="InterPro" id="IPR012132">
    <property type="entry name" value="GMC_OxRdtase"/>
</dbReference>
<comment type="similarity">
    <text evidence="1">Belongs to the GMC oxidoreductase family.</text>
</comment>
<dbReference type="PANTHER" id="PTHR11552:SF134">
    <property type="entry name" value="GLUCOSE-METHANOL-CHOLINE OXIDOREDUCTASE N-TERMINAL DOMAIN-CONTAINING PROTEIN"/>
    <property type="match status" value="1"/>
</dbReference>
<sequence>MSSPNAEYDFIIVGAGPAGCAVAQGISSSLSNPSVCLVEAGGTNEDVNQRIAGNMFVQMLNPAHTSPYESTPQKHMYDRKISLVRGTGLGGSSAVNFMAWTIGPRDDWAHVSELTGDPDWNWTNAKRRFRALETYHDAPSELPKGAKKYLNPNKEDHGYQGPLHIGFEDEWDEYTTSVLDIWAANGYEINPDSGSGDPIGFSVCPKTTYNGTRVTADDLLYSTSKNLEIRTGSPVHKVLFKNKRAIGIILVDGTILHAKKEVILSAGALDTPKILMHSGIGPSEQLARYGIETLVNSKQVGQNYKDHYHVQFKYGRAERTNRVAAFFRDPDRQVASLREWKTYRTGEYANYGTSMNVGFFKCEAVLRSKEFRALPAEEQSRLKKPTVPTYEISTAGIAPEYYTDAHSVPPLLTFTLFVHNSQGKGSVELASADPTVPLDFKPAFMVHPYDQRVIIEATREFLKVTKSAAFKEDEHPTTPEYHAPASDSEEDILDFWRKNCGSTWHMSGTCRMGRRGDDGAVVNSQLLVNGVTGLRVADLGVMPIIASAHTQSTAYQVGLTAAEKIIAQHSLNARPAL</sequence>
<evidence type="ECO:0000313" key="3">
    <source>
        <dbReference type="EMBL" id="VUC20057.1"/>
    </source>
</evidence>
<dbReference type="SUPFAM" id="SSF51905">
    <property type="entry name" value="FAD/NAD(P)-binding domain"/>
    <property type="match status" value="1"/>
</dbReference>
<dbReference type="Pfam" id="PF00732">
    <property type="entry name" value="GMC_oxred_N"/>
    <property type="match status" value="1"/>
</dbReference>
<reference evidence="3 4" key="1">
    <citation type="submission" date="2019-06" db="EMBL/GenBank/DDBJ databases">
        <authorList>
            <person name="Broberg M."/>
        </authorList>
    </citation>
    <scope>NUCLEOTIDE SEQUENCE [LARGE SCALE GENOMIC DNA]</scope>
</reference>
<gene>
    <name evidence="3" type="ORF">CLO192961_LOCUS11689</name>
</gene>
<protein>
    <recommendedName>
        <fullName evidence="2">Glucose-methanol-choline oxidoreductase N-terminal domain-containing protein</fullName>
    </recommendedName>
</protein>
<dbReference type="EMBL" id="CABFNS010000049">
    <property type="protein sequence ID" value="VUC20057.1"/>
    <property type="molecule type" value="Genomic_DNA"/>
</dbReference>
<evidence type="ECO:0000313" key="4">
    <source>
        <dbReference type="Proteomes" id="UP000766486"/>
    </source>
</evidence>
<name>A0ABY6TNX2_BIOOC</name>
<evidence type="ECO:0000259" key="2">
    <source>
        <dbReference type="PROSITE" id="PS00624"/>
    </source>
</evidence>
<dbReference type="Proteomes" id="UP000766486">
    <property type="component" value="Unassembled WGS sequence"/>
</dbReference>
<dbReference type="InterPro" id="IPR007867">
    <property type="entry name" value="GMC_OxRtase_C"/>
</dbReference>
<feature type="domain" description="Glucose-methanol-choline oxidoreductase N-terminal" evidence="2">
    <location>
        <begin position="267"/>
        <end position="281"/>
    </location>
</feature>
<proteinExistence type="inferred from homology"/>
<keyword evidence="4" id="KW-1185">Reference proteome</keyword>